<keyword evidence="5" id="KW-0862">Zinc</keyword>
<evidence type="ECO:0000256" key="1">
    <source>
        <dbReference type="ARBA" id="ARBA00007261"/>
    </source>
</evidence>
<dbReference type="InterPro" id="IPR032632">
    <property type="entry name" value="Peptidase_M16_M"/>
</dbReference>
<keyword evidence="3" id="KW-0479">Metal-binding</keyword>
<dbReference type="PANTHER" id="PTHR43690:SF18">
    <property type="entry name" value="INSULIN-DEGRADING ENZYME-RELATED"/>
    <property type="match status" value="1"/>
</dbReference>
<dbReference type="SUPFAM" id="SSF63411">
    <property type="entry name" value="LuxS/MPP-like metallohydrolase"/>
    <property type="match status" value="4"/>
</dbReference>
<dbReference type="EMBL" id="KQ981905">
    <property type="protein sequence ID" value="KYN33495.1"/>
    <property type="molecule type" value="Genomic_DNA"/>
</dbReference>
<dbReference type="FunFam" id="3.30.830.10:FF:000005">
    <property type="entry name" value="nardilysin isoform X1"/>
    <property type="match status" value="1"/>
</dbReference>
<comment type="similarity">
    <text evidence="1">Belongs to the peptidase M16 family.</text>
</comment>
<gene>
    <name evidence="10" type="ORF">ALC56_12207</name>
</gene>
<evidence type="ECO:0000313" key="11">
    <source>
        <dbReference type="Proteomes" id="UP000078541"/>
    </source>
</evidence>
<evidence type="ECO:0000256" key="5">
    <source>
        <dbReference type="ARBA" id="ARBA00022833"/>
    </source>
</evidence>
<keyword evidence="11" id="KW-1185">Reference proteome</keyword>
<dbReference type="GO" id="GO:0008237">
    <property type="term" value="F:metallopeptidase activity"/>
    <property type="evidence" value="ECO:0007669"/>
    <property type="project" value="UniProtKB-KW"/>
</dbReference>
<evidence type="ECO:0000313" key="10">
    <source>
        <dbReference type="EMBL" id="KYN33495.1"/>
    </source>
</evidence>
<dbReference type="GO" id="GO:0046872">
    <property type="term" value="F:metal ion binding"/>
    <property type="evidence" value="ECO:0007669"/>
    <property type="project" value="UniProtKB-KW"/>
</dbReference>
<dbReference type="InterPro" id="IPR007863">
    <property type="entry name" value="Peptidase_M16_C"/>
</dbReference>
<proteinExistence type="inferred from homology"/>
<dbReference type="GO" id="GO:0006508">
    <property type="term" value="P:proteolysis"/>
    <property type="evidence" value="ECO:0007669"/>
    <property type="project" value="UniProtKB-KW"/>
</dbReference>
<evidence type="ECO:0000256" key="6">
    <source>
        <dbReference type="ARBA" id="ARBA00023049"/>
    </source>
</evidence>
<dbReference type="Pfam" id="PF16187">
    <property type="entry name" value="Peptidase_M16_M"/>
    <property type="match status" value="1"/>
</dbReference>
<dbReference type="Pfam" id="PF05193">
    <property type="entry name" value="Peptidase_M16_C"/>
    <property type="match status" value="1"/>
</dbReference>
<dbReference type="AlphaFoldDB" id="A0A195EYW9"/>
<feature type="domain" description="Peptidase M16 N-terminal" evidence="7">
    <location>
        <begin position="9"/>
        <end position="108"/>
    </location>
</feature>
<evidence type="ECO:0000259" key="7">
    <source>
        <dbReference type="Pfam" id="PF00675"/>
    </source>
</evidence>
<sequence>MCILLYFFKQAACSLFVDVGYFSDTSEFPNTSFFLGNMLFQEFEKCFEESSTTMKNFIENHDGTYYIEVGPEHTIFYFDIEESNFFSALFNFSLFFVEPIIPKHVFKQIVIKNEFQILFGKSRYEQLLSSFAQIGHPINKFSVDHLIKLRNNIDYDKLYDVLDKFKQRHYCGHRMKLAIQSKFGLKTMEKFVTFFADVPNNRMPPDNFSKFKNNRPFDTPAFRKMYKIKFYDGHLITLRITWALPSFSDFYKCNSYQYIPWIIGYKGEGSLISYLRQKMWSPIKCEHLSDNHIINCKSQQNSLYNLIQLNIVLTSEGRKHLEDVLDAIFSFINLLKRAGPQKEIYNDIYECKQNTFRFTDHDKKPISFVNQLCKNMHFYPPNAYLTGNQFDSNYNAKVIQKCLNYLVPEMANIMILSENFNDFELKKVEPCWQMAYTDIEIPKEWIEHWKVIEPLPEFFLPSPNIFLTNNHFLMPISNKAISKYPIRLYCNSMSEIWYHQDPKFCSPKCCMHFYFISPLKLESLQNGVLMNMYCTLLKQLLIEKLYPAELTGFEYITRLLMNGFTLKISGLSETLPLVAAIFAQGMVQYSSFITKDIFENIKIQEIQRFYSYVSNPKTFIGDMILSILKHVHRSHIDMHTAVQDITLKDFQDFVKSFTEHLYIQCLVQGNMMPSAAIETVQQFIKTINCSALHSNTIQQLRGTQIPLGISYYKIKNITKLDTTSVIRNYYQAGVTTIELSTLIYLLSYIMNDKLYKASPVYKFNRAAVDVVESNGTLGYSITVYTQAHKYTTEYADKKIEEFLRWFKNDLKELTEKKLDVYKETFLKSRSHDDGDIEDERYWFQILYHTYIFNLHEQEIVALKNINVKKLREWFADHTSDGNNFRKLSLHIVGTIPSKEKCVNLEYINDDHQQRKPNKYHYITKVEDYKKKLFTFPIKYSNKSSQR</sequence>
<dbReference type="PANTHER" id="PTHR43690">
    <property type="entry name" value="NARDILYSIN"/>
    <property type="match status" value="1"/>
</dbReference>
<evidence type="ECO:0000256" key="3">
    <source>
        <dbReference type="ARBA" id="ARBA00022723"/>
    </source>
</evidence>
<feature type="domain" description="Peptidase M16 middle/third" evidence="9">
    <location>
        <begin position="356"/>
        <end position="637"/>
    </location>
</feature>
<evidence type="ECO:0000256" key="4">
    <source>
        <dbReference type="ARBA" id="ARBA00022801"/>
    </source>
</evidence>
<keyword evidence="6" id="KW-0482">Metalloprotease</keyword>
<dbReference type="Proteomes" id="UP000078541">
    <property type="component" value="Unassembled WGS sequence"/>
</dbReference>
<accession>A0A195EYW9</accession>
<dbReference type="STRING" id="34720.A0A195EYW9"/>
<keyword evidence="4" id="KW-0378">Hydrolase</keyword>
<evidence type="ECO:0000259" key="9">
    <source>
        <dbReference type="Pfam" id="PF16187"/>
    </source>
</evidence>
<organism evidence="10 11">
    <name type="scientific">Trachymyrmex septentrionalis</name>
    <dbReference type="NCBI Taxonomy" id="34720"/>
    <lineage>
        <taxon>Eukaryota</taxon>
        <taxon>Metazoa</taxon>
        <taxon>Ecdysozoa</taxon>
        <taxon>Arthropoda</taxon>
        <taxon>Hexapoda</taxon>
        <taxon>Insecta</taxon>
        <taxon>Pterygota</taxon>
        <taxon>Neoptera</taxon>
        <taxon>Endopterygota</taxon>
        <taxon>Hymenoptera</taxon>
        <taxon>Apocrita</taxon>
        <taxon>Aculeata</taxon>
        <taxon>Formicoidea</taxon>
        <taxon>Formicidae</taxon>
        <taxon>Myrmicinae</taxon>
        <taxon>Trachymyrmex</taxon>
    </lineage>
</organism>
<dbReference type="Pfam" id="PF00675">
    <property type="entry name" value="Peptidase_M16"/>
    <property type="match status" value="1"/>
</dbReference>
<protein>
    <submittedName>
        <fullName evidence="10">Nardilysin</fullName>
    </submittedName>
</protein>
<name>A0A195EYW9_9HYME</name>
<dbReference type="InterPro" id="IPR050626">
    <property type="entry name" value="Peptidase_M16"/>
</dbReference>
<reference evidence="10 11" key="1">
    <citation type="submission" date="2016-03" db="EMBL/GenBank/DDBJ databases">
        <title>Trachymyrmex septentrionalis WGS genome.</title>
        <authorList>
            <person name="Nygaard S."/>
            <person name="Hu H."/>
            <person name="Boomsma J."/>
            <person name="Zhang G."/>
        </authorList>
    </citation>
    <scope>NUCLEOTIDE SEQUENCE [LARGE SCALE GENOMIC DNA]</scope>
    <source>
        <strain evidence="10">Tsep2-gDNA-1</strain>
        <tissue evidence="10">Whole body</tissue>
    </source>
</reference>
<keyword evidence="2" id="KW-0645">Protease</keyword>
<dbReference type="InterPro" id="IPR011765">
    <property type="entry name" value="Pept_M16_N"/>
</dbReference>
<dbReference type="Gene3D" id="3.30.830.10">
    <property type="entry name" value="Metalloenzyme, LuxS/M16 peptidase-like"/>
    <property type="match status" value="4"/>
</dbReference>
<evidence type="ECO:0000256" key="2">
    <source>
        <dbReference type="ARBA" id="ARBA00022670"/>
    </source>
</evidence>
<dbReference type="InterPro" id="IPR011249">
    <property type="entry name" value="Metalloenz_LuxS/M16"/>
</dbReference>
<feature type="domain" description="Peptidase M16 C-terminal" evidence="8">
    <location>
        <begin position="159"/>
        <end position="346"/>
    </location>
</feature>
<evidence type="ECO:0000259" key="8">
    <source>
        <dbReference type="Pfam" id="PF05193"/>
    </source>
</evidence>